<reference evidence="3" key="5">
    <citation type="submission" date="2025-09" db="UniProtKB">
        <authorList>
            <consortium name="Ensembl"/>
        </authorList>
    </citation>
    <scope>IDENTIFICATION</scope>
</reference>
<dbReference type="PANTHER" id="PTHR17149:SF3">
    <property type="entry name" value="NUCLEAR PROTEIN 2"/>
    <property type="match status" value="1"/>
</dbReference>
<evidence type="ECO:0008006" key="5">
    <source>
        <dbReference type="Google" id="ProtNLM"/>
    </source>
</evidence>
<organism evidence="3 4">
    <name type="scientific">Callorhinchus milii</name>
    <name type="common">Ghost shark</name>
    <dbReference type="NCBI Taxonomy" id="7868"/>
    <lineage>
        <taxon>Eukaryota</taxon>
        <taxon>Metazoa</taxon>
        <taxon>Chordata</taxon>
        <taxon>Craniata</taxon>
        <taxon>Vertebrata</taxon>
        <taxon>Chondrichthyes</taxon>
        <taxon>Holocephali</taxon>
        <taxon>Chimaeriformes</taxon>
        <taxon>Callorhinchidae</taxon>
        <taxon>Callorhinchus</taxon>
    </lineage>
</organism>
<feature type="region of interest" description="Disordered" evidence="2">
    <location>
        <begin position="49"/>
        <end position="94"/>
    </location>
</feature>
<dbReference type="GO" id="GO:0006357">
    <property type="term" value="P:regulation of transcription by RNA polymerase II"/>
    <property type="evidence" value="ECO:0007669"/>
    <property type="project" value="TreeGrafter"/>
</dbReference>
<evidence type="ECO:0000256" key="1">
    <source>
        <dbReference type="ARBA" id="ARBA00009380"/>
    </source>
</evidence>
<dbReference type="PANTHER" id="PTHR17149">
    <property type="entry name" value="NUCLEAR PROTEIN 1 AND 2"/>
    <property type="match status" value="1"/>
</dbReference>
<keyword evidence="4" id="KW-1185">Reference proteome</keyword>
<dbReference type="Proteomes" id="UP000314986">
    <property type="component" value="Unassembled WGS sequence"/>
</dbReference>
<dbReference type="GO" id="GO:0045786">
    <property type="term" value="P:negative regulation of cell cycle"/>
    <property type="evidence" value="ECO:0007669"/>
    <property type="project" value="TreeGrafter"/>
</dbReference>
<proteinExistence type="inferred from homology"/>
<dbReference type="Ensembl" id="ENSCMIT00000028380.1">
    <property type="protein sequence ID" value="ENSCMIP00000027939.1"/>
    <property type="gene ID" value="ENSCMIG00000012149.1"/>
</dbReference>
<reference evidence="4" key="2">
    <citation type="journal article" date="2007" name="PLoS Biol.">
        <title>Survey sequencing and comparative analysis of the elephant shark (Callorhinchus milii) genome.</title>
        <authorList>
            <person name="Venkatesh B."/>
            <person name="Kirkness E.F."/>
            <person name="Loh Y.H."/>
            <person name="Halpern A.L."/>
            <person name="Lee A.P."/>
            <person name="Johnson J."/>
            <person name="Dandona N."/>
            <person name="Viswanathan L.D."/>
            <person name="Tay A."/>
            <person name="Venter J.C."/>
            <person name="Strausberg R.L."/>
            <person name="Brenner S."/>
        </authorList>
    </citation>
    <scope>NUCLEOTIDE SEQUENCE [LARGE SCALE GENOMIC DNA]</scope>
</reference>
<feature type="compositionally biased region" description="Basic and acidic residues" evidence="2">
    <location>
        <begin position="70"/>
        <end position="84"/>
    </location>
</feature>
<reference evidence="3" key="4">
    <citation type="submission" date="2025-08" db="UniProtKB">
        <authorList>
            <consortium name="Ensembl"/>
        </authorList>
    </citation>
    <scope>IDENTIFICATION</scope>
</reference>
<sequence>MRDWPVGSLGWDPALLCGEAWCFLLGVRFWDEAGLCQAFCVYNDYPVHSGGKGRSKREMEQNTNRPLPSGHERKIAEKLRNSEMKRKRARSLSS</sequence>
<gene>
    <name evidence="3" type="primary">nupr1b</name>
</gene>
<evidence type="ECO:0000313" key="4">
    <source>
        <dbReference type="Proteomes" id="UP000314986"/>
    </source>
</evidence>
<reference evidence="4" key="1">
    <citation type="journal article" date="2006" name="Science">
        <title>Ancient noncoding elements conserved in the human genome.</title>
        <authorList>
            <person name="Venkatesh B."/>
            <person name="Kirkness E.F."/>
            <person name="Loh Y.H."/>
            <person name="Halpern A.L."/>
            <person name="Lee A.P."/>
            <person name="Johnson J."/>
            <person name="Dandona N."/>
            <person name="Viswanathan L.D."/>
            <person name="Tay A."/>
            <person name="Venter J.C."/>
            <person name="Strausberg R.L."/>
            <person name="Brenner S."/>
        </authorList>
    </citation>
    <scope>NUCLEOTIDE SEQUENCE [LARGE SCALE GENOMIC DNA]</scope>
</reference>
<evidence type="ECO:0000256" key="2">
    <source>
        <dbReference type="SAM" id="MobiDB-lite"/>
    </source>
</evidence>
<comment type="similarity">
    <text evidence="1">Belongs to the NUPR family.</text>
</comment>
<protein>
    <recommendedName>
        <fullName evidence="5">Nuclear protein 1</fullName>
    </recommendedName>
</protein>
<dbReference type="GO" id="GO:0008285">
    <property type="term" value="P:negative regulation of cell population proliferation"/>
    <property type="evidence" value="ECO:0007669"/>
    <property type="project" value="TreeGrafter"/>
</dbReference>
<name>A0A4W3ICF5_CALMI</name>
<dbReference type="InterPro" id="IPR018792">
    <property type="entry name" value="NUPR1-like"/>
</dbReference>
<dbReference type="GO" id="GO:0005634">
    <property type="term" value="C:nucleus"/>
    <property type="evidence" value="ECO:0007669"/>
    <property type="project" value="TreeGrafter"/>
</dbReference>
<accession>A0A4W3ICF5</accession>
<dbReference type="STRING" id="7868.ENSCMIP00000027939"/>
<dbReference type="Pfam" id="PF10195">
    <property type="entry name" value="Phospho_p8"/>
    <property type="match status" value="1"/>
</dbReference>
<reference evidence="4" key="3">
    <citation type="journal article" date="2014" name="Nature">
        <title>Elephant shark genome provides unique insights into gnathostome evolution.</title>
        <authorList>
            <consortium name="International Elephant Shark Genome Sequencing Consortium"/>
            <person name="Venkatesh B."/>
            <person name="Lee A.P."/>
            <person name="Ravi V."/>
            <person name="Maurya A.K."/>
            <person name="Lian M.M."/>
            <person name="Swann J.B."/>
            <person name="Ohta Y."/>
            <person name="Flajnik M.F."/>
            <person name="Sutoh Y."/>
            <person name="Kasahara M."/>
            <person name="Hoon S."/>
            <person name="Gangu V."/>
            <person name="Roy S.W."/>
            <person name="Irimia M."/>
            <person name="Korzh V."/>
            <person name="Kondrychyn I."/>
            <person name="Lim Z.W."/>
            <person name="Tay B.H."/>
            <person name="Tohari S."/>
            <person name="Kong K.W."/>
            <person name="Ho S."/>
            <person name="Lorente-Galdos B."/>
            <person name="Quilez J."/>
            <person name="Marques-Bonet T."/>
            <person name="Raney B.J."/>
            <person name="Ingham P.W."/>
            <person name="Tay A."/>
            <person name="Hillier L.W."/>
            <person name="Minx P."/>
            <person name="Boehm T."/>
            <person name="Wilson R.K."/>
            <person name="Brenner S."/>
            <person name="Warren W.C."/>
        </authorList>
    </citation>
    <scope>NUCLEOTIDE SEQUENCE [LARGE SCALE GENOMIC DNA]</scope>
</reference>
<dbReference type="InParanoid" id="A0A4W3ICF5"/>
<evidence type="ECO:0000313" key="3">
    <source>
        <dbReference type="Ensembl" id="ENSCMIP00000027939.1"/>
    </source>
</evidence>
<feature type="compositionally biased region" description="Basic residues" evidence="2">
    <location>
        <begin position="85"/>
        <end position="94"/>
    </location>
</feature>
<dbReference type="AlphaFoldDB" id="A0A4W3ICF5"/>